<proteinExistence type="inferred from homology"/>
<evidence type="ECO:0000256" key="4">
    <source>
        <dbReference type="ARBA" id="ARBA00022741"/>
    </source>
</evidence>
<dbReference type="AlphaFoldDB" id="A0A2H0NH47"/>
<gene>
    <name evidence="8 10" type="primary">tmk</name>
    <name evidence="10" type="ORF">COV54_00640</name>
</gene>
<keyword evidence="4 8" id="KW-0547">Nucleotide-binding</keyword>
<dbReference type="HAMAP" id="MF_00165">
    <property type="entry name" value="Thymidylate_kinase"/>
    <property type="match status" value="1"/>
</dbReference>
<comment type="function">
    <text evidence="8">Phosphorylation of dTMP to form dTDP in both de novo and salvage pathways of dTTP synthesis.</text>
</comment>
<dbReference type="GO" id="GO:0004798">
    <property type="term" value="F:dTMP kinase activity"/>
    <property type="evidence" value="ECO:0007669"/>
    <property type="project" value="UniProtKB-UniRule"/>
</dbReference>
<evidence type="ECO:0000256" key="2">
    <source>
        <dbReference type="ARBA" id="ARBA00022679"/>
    </source>
</evidence>
<comment type="caution">
    <text evidence="8">Lacks conserved residue(s) required for the propagation of feature annotation.</text>
</comment>
<evidence type="ECO:0000313" key="10">
    <source>
        <dbReference type="EMBL" id="PIR07505.1"/>
    </source>
</evidence>
<evidence type="ECO:0000256" key="3">
    <source>
        <dbReference type="ARBA" id="ARBA00022727"/>
    </source>
</evidence>
<dbReference type="GO" id="GO:0006233">
    <property type="term" value="P:dTDP biosynthetic process"/>
    <property type="evidence" value="ECO:0007669"/>
    <property type="project" value="InterPro"/>
</dbReference>
<keyword evidence="2 8" id="KW-0808">Transferase</keyword>
<keyword evidence="6 8" id="KW-0067">ATP-binding</keyword>
<organism evidence="10 11">
    <name type="scientific">Candidatus Jorgensenbacteria bacterium CG11_big_fil_rev_8_21_14_0_20_38_23</name>
    <dbReference type="NCBI Taxonomy" id="1974594"/>
    <lineage>
        <taxon>Bacteria</taxon>
        <taxon>Candidatus Joergenseniibacteriota</taxon>
    </lineage>
</organism>
<keyword evidence="3 8" id="KW-0545">Nucleotide biosynthesis</keyword>
<dbReference type="PANTHER" id="PTHR10344">
    <property type="entry name" value="THYMIDYLATE KINASE"/>
    <property type="match status" value="1"/>
</dbReference>
<evidence type="ECO:0000259" key="9">
    <source>
        <dbReference type="Pfam" id="PF02223"/>
    </source>
</evidence>
<comment type="similarity">
    <text evidence="1 8">Belongs to the thymidylate kinase family.</text>
</comment>
<dbReference type="GO" id="GO:0005524">
    <property type="term" value="F:ATP binding"/>
    <property type="evidence" value="ECO:0007669"/>
    <property type="project" value="UniProtKB-UniRule"/>
</dbReference>
<keyword evidence="5 8" id="KW-0418">Kinase</keyword>
<evidence type="ECO:0000256" key="5">
    <source>
        <dbReference type="ARBA" id="ARBA00022777"/>
    </source>
</evidence>
<dbReference type="GO" id="GO:0006235">
    <property type="term" value="P:dTTP biosynthetic process"/>
    <property type="evidence" value="ECO:0007669"/>
    <property type="project" value="UniProtKB-UniRule"/>
</dbReference>
<evidence type="ECO:0000256" key="7">
    <source>
        <dbReference type="ARBA" id="ARBA00048743"/>
    </source>
</evidence>
<evidence type="ECO:0000256" key="6">
    <source>
        <dbReference type="ARBA" id="ARBA00022840"/>
    </source>
</evidence>
<dbReference type="InterPro" id="IPR039430">
    <property type="entry name" value="Thymidylate_kin-like_dom"/>
</dbReference>
<evidence type="ECO:0000313" key="11">
    <source>
        <dbReference type="Proteomes" id="UP000228867"/>
    </source>
</evidence>
<dbReference type="SUPFAM" id="SSF52540">
    <property type="entry name" value="P-loop containing nucleoside triphosphate hydrolases"/>
    <property type="match status" value="1"/>
</dbReference>
<sequence>MFIIFEGPDGSGQSTQAKLLKKYLEEEKKLAVVLTKEPINKPPLGNLIRRILKKEISVQPLTLQLLFCADRNEHLNTVIKPALKKRGWIISDRYFYSTIAYGSLDLNIDPSTPLRVNPEFNRRIEWLIKINELFLRPDIVFLLRVRPEIYLEKIDKNRGKRQFFEKQQKLEKVLKTYEILSRQFSNIQMIDGEKNIQEVHQKIIKKLNL</sequence>
<comment type="catalytic activity">
    <reaction evidence="7 8">
        <text>dTMP + ATP = dTDP + ADP</text>
        <dbReference type="Rhea" id="RHEA:13517"/>
        <dbReference type="ChEBI" id="CHEBI:30616"/>
        <dbReference type="ChEBI" id="CHEBI:58369"/>
        <dbReference type="ChEBI" id="CHEBI:63528"/>
        <dbReference type="ChEBI" id="CHEBI:456216"/>
        <dbReference type="EC" id="2.7.4.9"/>
    </reaction>
</comment>
<dbReference type="InterPro" id="IPR027417">
    <property type="entry name" value="P-loop_NTPase"/>
</dbReference>
<dbReference type="CDD" id="cd01672">
    <property type="entry name" value="TMPK"/>
    <property type="match status" value="1"/>
</dbReference>
<dbReference type="EC" id="2.7.4.9" evidence="8"/>
<dbReference type="NCBIfam" id="TIGR00041">
    <property type="entry name" value="DTMP_kinase"/>
    <property type="match status" value="1"/>
</dbReference>
<evidence type="ECO:0000256" key="8">
    <source>
        <dbReference type="HAMAP-Rule" id="MF_00165"/>
    </source>
</evidence>
<dbReference type="EMBL" id="PCWR01000016">
    <property type="protein sequence ID" value="PIR07505.1"/>
    <property type="molecule type" value="Genomic_DNA"/>
</dbReference>
<comment type="caution">
    <text evidence="10">The sequence shown here is derived from an EMBL/GenBank/DDBJ whole genome shotgun (WGS) entry which is preliminary data.</text>
</comment>
<dbReference type="InterPro" id="IPR018094">
    <property type="entry name" value="Thymidylate_kinase"/>
</dbReference>
<feature type="domain" description="Thymidylate kinase-like" evidence="9">
    <location>
        <begin position="5"/>
        <end position="203"/>
    </location>
</feature>
<dbReference type="Proteomes" id="UP000228867">
    <property type="component" value="Unassembled WGS sequence"/>
</dbReference>
<dbReference type="Gene3D" id="3.40.50.300">
    <property type="entry name" value="P-loop containing nucleotide triphosphate hydrolases"/>
    <property type="match status" value="1"/>
</dbReference>
<accession>A0A2H0NH47</accession>
<dbReference type="Pfam" id="PF02223">
    <property type="entry name" value="Thymidylate_kin"/>
    <property type="match status" value="1"/>
</dbReference>
<dbReference type="PANTHER" id="PTHR10344:SF4">
    <property type="entry name" value="UMP-CMP KINASE 2, MITOCHONDRIAL"/>
    <property type="match status" value="1"/>
</dbReference>
<protein>
    <recommendedName>
        <fullName evidence="8">Thymidylate kinase</fullName>
        <ecNumber evidence="8">2.7.4.9</ecNumber>
    </recommendedName>
    <alternativeName>
        <fullName evidence="8">dTMP kinase</fullName>
    </alternativeName>
</protein>
<name>A0A2H0NH47_9BACT</name>
<dbReference type="GO" id="GO:0006227">
    <property type="term" value="P:dUDP biosynthetic process"/>
    <property type="evidence" value="ECO:0007669"/>
    <property type="project" value="TreeGrafter"/>
</dbReference>
<dbReference type="GO" id="GO:0005737">
    <property type="term" value="C:cytoplasm"/>
    <property type="evidence" value="ECO:0007669"/>
    <property type="project" value="TreeGrafter"/>
</dbReference>
<evidence type="ECO:0000256" key="1">
    <source>
        <dbReference type="ARBA" id="ARBA00009776"/>
    </source>
</evidence>
<reference evidence="10 11" key="1">
    <citation type="submission" date="2017-09" db="EMBL/GenBank/DDBJ databases">
        <title>Depth-based differentiation of microbial function through sediment-hosted aquifers and enrichment of novel symbionts in the deep terrestrial subsurface.</title>
        <authorList>
            <person name="Probst A.J."/>
            <person name="Ladd B."/>
            <person name="Jarett J.K."/>
            <person name="Geller-Mcgrath D.E."/>
            <person name="Sieber C.M."/>
            <person name="Emerson J.B."/>
            <person name="Anantharaman K."/>
            <person name="Thomas B.C."/>
            <person name="Malmstrom R."/>
            <person name="Stieglmeier M."/>
            <person name="Klingl A."/>
            <person name="Woyke T."/>
            <person name="Ryan C.M."/>
            <person name="Banfield J.F."/>
        </authorList>
    </citation>
    <scope>NUCLEOTIDE SEQUENCE [LARGE SCALE GENOMIC DNA]</scope>
    <source>
        <strain evidence="10">CG11_big_fil_rev_8_21_14_0_20_38_23</strain>
    </source>
</reference>